<feature type="transmembrane region" description="Helical" evidence="6">
    <location>
        <begin position="238"/>
        <end position="257"/>
    </location>
</feature>
<dbReference type="InterPro" id="IPR047817">
    <property type="entry name" value="ABC2_TM_bact-type"/>
</dbReference>
<evidence type="ECO:0000256" key="4">
    <source>
        <dbReference type="ARBA" id="ARBA00023136"/>
    </source>
</evidence>
<dbReference type="GO" id="GO:0140359">
    <property type="term" value="F:ABC-type transporter activity"/>
    <property type="evidence" value="ECO:0007669"/>
    <property type="project" value="InterPro"/>
</dbReference>
<evidence type="ECO:0000259" key="8">
    <source>
        <dbReference type="PROSITE" id="PS51012"/>
    </source>
</evidence>
<evidence type="ECO:0000256" key="6">
    <source>
        <dbReference type="RuleBase" id="RU361157"/>
    </source>
</evidence>
<organism evidence="9 10">
    <name type="scientific">Nonomuraea fuscirosea</name>
    <dbReference type="NCBI Taxonomy" id="1291556"/>
    <lineage>
        <taxon>Bacteria</taxon>
        <taxon>Bacillati</taxon>
        <taxon>Actinomycetota</taxon>
        <taxon>Actinomycetes</taxon>
        <taxon>Streptosporangiales</taxon>
        <taxon>Streptosporangiaceae</taxon>
        <taxon>Nonomuraea</taxon>
    </lineage>
</organism>
<dbReference type="Proteomes" id="UP000238312">
    <property type="component" value="Unassembled WGS sequence"/>
</dbReference>
<sequence length="285" mass="29909">MTAPSLVRATRVIGARNVLRLRRSPDLIAVVAVQPVLFVLLFGFVLGGAIQVPAGDYQAFLVTGVLVQTVVFGSALAGIGMAEDLERGVVDRFRSLPVPRASIVIARVLSQQITGALGISVTAGCGLLLQWRPHGGLAGSLAAFGLLMLFGLAMSLVSVTIGCAVRSTEAAQVACYAWLFPVTFVSDAFVPTDRMAMPVRLIAEWNPMSAVTTTVRALLGDGAPAAGGWPQEHAPMLALGWCAVLIAAFLPWSVHVYQRRTAGRSRPTSAGRAKGGAGHGRCARR</sequence>
<comment type="caution">
    <text evidence="9">The sequence shown here is derived from an EMBL/GenBank/DDBJ whole genome shotgun (WGS) entry which is preliminary data.</text>
</comment>
<keyword evidence="6" id="KW-1003">Cell membrane</keyword>
<dbReference type="PIRSF" id="PIRSF006648">
    <property type="entry name" value="DrrB"/>
    <property type="match status" value="1"/>
</dbReference>
<evidence type="ECO:0000313" key="10">
    <source>
        <dbReference type="Proteomes" id="UP000238312"/>
    </source>
</evidence>
<evidence type="ECO:0000256" key="5">
    <source>
        <dbReference type="ARBA" id="ARBA00023251"/>
    </source>
</evidence>
<comment type="similarity">
    <text evidence="6">Belongs to the ABC-2 integral membrane protein family.</text>
</comment>
<feature type="region of interest" description="Disordered" evidence="7">
    <location>
        <begin position="265"/>
        <end position="285"/>
    </location>
</feature>
<reference evidence="9 10" key="1">
    <citation type="submission" date="2018-03" db="EMBL/GenBank/DDBJ databases">
        <title>Genomic Encyclopedia of Type Strains, Phase III (KMG-III): the genomes of soil and plant-associated and newly described type strains.</title>
        <authorList>
            <person name="Whitman W."/>
        </authorList>
    </citation>
    <scope>NUCLEOTIDE SEQUENCE [LARGE SCALE GENOMIC DNA]</scope>
    <source>
        <strain evidence="9 10">CGMCC 4.7104</strain>
    </source>
</reference>
<dbReference type="InterPro" id="IPR013525">
    <property type="entry name" value="ABC2_TM"/>
</dbReference>
<feature type="transmembrane region" description="Helical" evidence="6">
    <location>
        <begin position="27"/>
        <end position="51"/>
    </location>
</feature>
<feature type="domain" description="ABC transmembrane type-2" evidence="8">
    <location>
        <begin position="26"/>
        <end position="260"/>
    </location>
</feature>
<dbReference type="RefSeq" id="WP_106241576.1">
    <property type="nucleotide sequence ID" value="NZ_JBFANT010000019.1"/>
</dbReference>
<keyword evidence="5" id="KW-0046">Antibiotic resistance</keyword>
<keyword evidence="10" id="KW-1185">Reference proteome</keyword>
<dbReference type="PANTHER" id="PTHR43229">
    <property type="entry name" value="NODULATION PROTEIN J"/>
    <property type="match status" value="1"/>
</dbReference>
<dbReference type="Pfam" id="PF01061">
    <property type="entry name" value="ABC2_membrane"/>
    <property type="match status" value="1"/>
</dbReference>
<feature type="transmembrane region" description="Helical" evidence="6">
    <location>
        <begin position="173"/>
        <end position="190"/>
    </location>
</feature>
<evidence type="ECO:0000313" key="9">
    <source>
        <dbReference type="EMBL" id="PRX64883.1"/>
    </source>
</evidence>
<keyword evidence="4 6" id="KW-0472">Membrane</keyword>
<keyword evidence="3 6" id="KW-1133">Transmembrane helix</keyword>
<evidence type="ECO:0000256" key="1">
    <source>
        <dbReference type="ARBA" id="ARBA00004141"/>
    </source>
</evidence>
<dbReference type="AlphaFoldDB" id="A0A2T0MZT0"/>
<name>A0A2T0MZT0_9ACTN</name>
<dbReference type="InterPro" id="IPR000412">
    <property type="entry name" value="ABC_2_transport"/>
</dbReference>
<dbReference type="InterPro" id="IPR051784">
    <property type="entry name" value="Nod_factor_ABC_transporter"/>
</dbReference>
<feature type="transmembrane region" description="Helical" evidence="6">
    <location>
        <begin position="57"/>
        <end position="82"/>
    </location>
</feature>
<dbReference type="EMBL" id="PVNG01000008">
    <property type="protein sequence ID" value="PRX64883.1"/>
    <property type="molecule type" value="Genomic_DNA"/>
</dbReference>
<keyword evidence="2 6" id="KW-0812">Transmembrane</keyword>
<feature type="transmembrane region" description="Helical" evidence="6">
    <location>
        <begin position="141"/>
        <end position="161"/>
    </location>
</feature>
<feature type="transmembrane region" description="Helical" evidence="6">
    <location>
        <begin position="103"/>
        <end position="129"/>
    </location>
</feature>
<keyword evidence="6" id="KW-0813">Transport</keyword>
<evidence type="ECO:0000256" key="3">
    <source>
        <dbReference type="ARBA" id="ARBA00022989"/>
    </source>
</evidence>
<dbReference type="PROSITE" id="PS51012">
    <property type="entry name" value="ABC_TM2"/>
    <property type="match status" value="1"/>
</dbReference>
<dbReference type="PANTHER" id="PTHR43229:SF2">
    <property type="entry name" value="NODULATION PROTEIN J"/>
    <property type="match status" value="1"/>
</dbReference>
<dbReference type="OrthoDB" id="3370990at2"/>
<dbReference type="GO" id="GO:0046677">
    <property type="term" value="P:response to antibiotic"/>
    <property type="evidence" value="ECO:0007669"/>
    <property type="project" value="UniProtKB-KW"/>
</dbReference>
<accession>A0A2T0MZT0</accession>
<protein>
    <recommendedName>
        <fullName evidence="6">Transport permease protein</fullName>
    </recommendedName>
</protein>
<evidence type="ECO:0000256" key="2">
    <source>
        <dbReference type="ARBA" id="ARBA00022692"/>
    </source>
</evidence>
<evidence type="ECO:0000256" key="7">
    <source>
        <dbReference type="SAM" id="MobiDB-lite"/>
    </source>
</evidence>
<gene>
    <name evidence="9" type="ORF">B0I32_108244</name>
</gene>
<proteinExistence type="inferred from homology"/>
<dbReference type="GO" id="GO:0043190">
    <property type="term" value="C:ATP-binding cassette (ABC) transporter complex"/>
    <property type="evidence" value="ECO:0007669"/>
    <property type="project" value="InterPro"/>
</dbReference>
<comment type="subcellular location">
    <subcellularLocation>
        <location evidence="6">Cell membrane</location>
        <topology evidence="6">Multi-pass membrane protein</topology>
    </subcellularLocation>
    <subcellularLocation>
        <location evidence="1">Membrane</location>
        <topology evidence="1">Multi-pass membrane protein</topology>
    </subcellularLocation>
</comment>